<dbReference type="EMBL" id="SFAZ01000101">
    <property type="protein sequence ID" value="TRU76762.1"/>
    <property type="molecule type" value="Genomic_DNA"/>
</dbReference>
<accession>A0A552HZW8</accession>
<keyword evidence="2" id="KW-0645">Protease</keyword>
<keyword evidence="3" id="KW-0378">Hydrolase</keyword>
<dbReference type="InterPro" id="IPR029062">
    <property type="entry name" value="Class_I_gatase-like"/>
</dbReference>
<organism evidence="6 7">
    <name type="scientific">Microcystis viridis Mv_BB_P_19951000_S68D</name>
    <dbReference type="NCBI Taxonomy" id="2486270"/>
    <lineage>
        <taxon>Bacteria</taxon>
        <taxon>Bacillati</taxon>
        <taxon>Cyanobacteriota</taxon>
        <taxon>Cyanophyceae</taxon>
        <taxon>Oscillatoriophycideae</taxon>
        <taxon>Chroococcales</taxon>
        <taxon>Microcystaceae</taxon>
        <taxon>Microcystis</taxon>
    </lineage>
</organism>
<evidence type="ECO:0000256" key="2">
    <source>
        <dbReference type="ARBA" id="ARBA00022670"/>
    </source>
</evidence>
<evidence type="ECO:0000256" key="3">
    <source>
        <dbReference type="ARBA" id="ARBA00022801"/>
    </source>
</evidence>
<dbReference type="CDD" id="cd03145">
    <property type="entry name" value="GAT1_cyanophycinase"/>
    <property type="match status" value="1"/>
</dbReference>
<dbReference type="Gene3D" id="3.40.50.880">
    <property type="match status" value="1"/>
</dbReference>
<evidence type="ECO:0000313" key="7">
    <source>
        <dbReference type="Proteomes" id="UP000320674"/>
    </source>
</evidence>
<feature type="signal peptide" evidence="5">
    <location>
        <begin position="1"/>
        <end position="35"/>
    </location>
</feature>
<dbReference type="SUPFAM" id="SSF52317">
    <property type="entry name" value="Class I glutamine amidotransferase-like"/>
    <property type="match status" value="1"/>
</dbReference>
<comment type="caution">
    <text evidence="6">The sequence shown here is derived from an EMBL/GenBank/DDBJ whole genome shotgun (WGS) entry which is preliminary data.</text>
</comment>
<dbReference type="PANTHER" id="PTHR36175">
    <property type="entry name" value="CYANOPHYCINASE"/>
    <property type="match status" value="1"/>
</dbReference>
<gene>
    <name evidence="6" type="ORF">EWV77_06655</name>
</gene>
<name>A0A552HZW8_MICVR</name>
<feature type="chain" id="PRO_5022245098" evidence="5">
    <location>
        <begin position="36"/>
        <end position="370"/>
    </location>
</feature>
<evidence type="ECO:0000313" key="6">
    <source>
        <dbReference type="EMBL" id="TRU76762.1"/>
    </source>
</evidence>
<evidence type="ECO:0000256" key="1">
    <source>
        <dbReference type="ARBA" id="ARBA00006534"/>
    </source>
</evidence>
<dbReference type="PANTHER" id="PTHR36175:SF1">
    <property type="entry name" value="CYANOPHYCINASE"/>
    <property type="match status" value="1"/>
</dbReference>
<evidence type="ECO:0000256" key="5">
    <source>
        <dbReference type="SAM" id="SignalP"/>
    </source>
</evidence>
<sequence>MKIPVLELFPAKSKLMSLAVVFCCLLLLFPAPARAEVWHQSNGNSQDVNPPLVGPVYDLGGGGTDVDRAIQWAIDQVRGCQDCSKTVDLVVLRFLTDEDQEAWDRSKKQPDIKNDYLKYHSLLLDPQQRLQGLDSIETYVFTNPARQEAEQPDVSEAIEKAEVVFLAGGDQCKYARNFKGTAIETAIESVQARGGAIGGTSAGAMIQGEWIFNACSDAVISDDALADPYEDILFTDNLFQWLALKGTIVDTHFYQDDRMGRAMAFVARLLRDGITPRALAIGIDEGTSLVINQQGMAQVMANERDGSAYLILGDHQPEVCERNKPLSFSNYRVWRVRNGQTFDLKNIPATDYYQVSVKRGRISSSNPYRG</sequence>
<keyword evidence="4" id="KW-0720">Serine protease</keyword>
<dbReference type="AlphaFoldDB" id="A0A552HZW8"/>
<dbReference type="GO" id="GO:0006508">
    <property type="term" value="P:proteolysis"/>
    <property type="evidence" value="ECO:0007669"/>
    <property type="project" value="UniProtKB-KW"/>
</dbReference>
<reference evidence="6 7" key="1">
    <citation type="submission" date="2019-01" db="EMBL/GenBank/DDBJ databases">
        <title>Coherence of Microcystis species and biogeography revealed through population genomics.</title>
        <authorList>
            <person name="Perez-Carrascal O.M."/>
            <person name="Terrat Y."/>
            <person name="Giani A."/>
            <person name="Fortin N."/>
            <person name="Tromas N."/>
            <person name="Shapiro B.J."/>
        </authorList>
    </citation>
    <scope>NUCLEOTIDE SEQUENCE [LARGE SCALE GENOMIC DNA]</scope>
    <source>
        <strain evidence="6">Mv_BB_P_19951000_S68D</strain>
    </source>
</reference>
<keyword evidence="5" id="KW-0732">Signal</keyword>
<comment type="similarity">
    <text evidence="1">Belongs to the peptidase S51 family.</text>
</comment>
<dbReference type="InterPro" id="IPR005320">
    <property type="entry name" value="Peptidase_S51"/>
</dbReference>
<evidence type="ECO:0000256" key="4">
    <source>
        <dbReference type="ARBA" id="ARBA00022825"/>
    </source>
</evidence>
<protein>
    <submittedName>
        <fullName evidence="6">Peptidase S51</fullName>
    </submittedName>
</protein>
<proteinExistence type="inferred from homology"/>
<dbReference type="GO" id="GO:0008236">
    <property type="term" value="F:serine-type peptidase activity"/>
    <property type="evidence" value="ECO:0007669"/>
    <property type="project" value="UniProtKB-KW"/>
</dbReference>
<dbReference type="Pfam" id="PF03575">
    <property type="entry name" value="Peptidase_S51"/>
    <property type="match status" value="1"/>
</dbReference>
<dbReference type="Proteomes" id="UP000320674">
    <property type="component" value="Unassembled WGS sequence"/>
</dbReference>